<dbReference type="InterPro" id="IPR006119">
    <property type="entry name" value="Resolv_N"/>
</dbReference>
<reference evidence="3 4" key="1">
    <citation type="submission" date="2014-02" db="EMBL/GenBank/DDBJ databases">
        <title>Plasmidome dynamics in the species complex Clostridium novyi sensu lato converts strains of independent lineages into distinctly different pathogens.</title>
        <authorList>
            <person name="Skarin H."/>
            <person name="Segerman B."/>
        </authorList>
    </citation>
    <scope>NUCLEOTIDE SEQUENCE [LARGE SCALE GENOMIC DNA]</scope>
    <source>
        <strain evidence="3 4">ATCC 27606</strain>
    </source>
</reference>
<dbReference type="InterPro" id="IPR038109">
    <property type="entry name" value="DNA_bind_recomb_sf"/>
</dbReference>
<dbReference type="CDD" id="cd03768">
    <property type="entry name" value="SR_ResInv"/>
    <property type="match status" value="1"/>
</dbReference>
<evidence type="ECO:0008006" key="5">
    <source>
        <dbReference type="Google" id="ProtNLM"/>
    </source>
</evidence>
<dbReference type="InterPro" id="IPR011109">
    <property type="entry name" value="DNA_bind_recombinase_dom"/>
</dbReference>
<dbReference type="Gene3D" id="3.40.50.1390">
    <property type="entry name" value="Resolvase, N-terminal catalytic domain"/>
    <property type="match status" value="1"/>
</dbReference>
<dbReference type="SMART" id="SM00857">
    <property type="entry name" value="Resolvase"/>
    <property type="match status" value="1"/>
</dbReference>
<name>A0AA40IU08_CLONO</name>
<dbReference type="AlphaFoldDB" id="A0AA40IU08"/>
<proteinExistence type="predicted"/>
<feature type="domain" description="Recombinase" evidence="2">
    <location>
        <begin position="154"/>
        <end position="300"/>
    </location>
</feature>
<evidence type="ECO:0000313" key="4">
    <source>
        <dbReference type="Proteomes" id="UP000027770"/>
    </source>
</evidence>
<dbReference type="EMBL" id="JENW01000066">
    <property type="protein sequence ID" value="KEI16244.1"/>
    <property type="molecule type" value="Genomic_DNA"/>
</dbReference>
<dbReference type="InterPro" id="IPR050639">
    <property type="entry name" value="SSR_resolvase"/>
</dbReference>
<accession>A0AA40IU08</accession>
<dbReference type="PANTHER" id="PTHR30461">
    <property type="entry name" value="DNA-INVERTASE FROM LAMBDOID PROPHAGE"/>
    <property type="match status" value="1"/>
</dbReference>
<comment type="caution">
    <text evidence="3">The sequence shown here is derived from an EMBL/GenBank/DDBJ whole genome shotgun (WGS) entry which is preliminary data.</text>
</comment>
<dbReference type="Pfam" id="PF00239">
    <property type="entry name" value="Resolvase"/>
    <property type="match status" value="1"/>
</dbReference>
<dbReference type="Gene3D" id="3.90.1750.20">
    <property type="entry name" value="Putative Large Serine Recombinase, Chain B, Domain 2"/>
    <property type="match status" value="1"/>
</dbReference>
<protein>
    <recommendedName>
        <fullName evidence="5">Resolvase</fullName>
    </recommendedName>
</protein>
<evidence type="ECO:0000313" key="3">
    <source>
        <dbReference type="EMBL" id="KEI16244.1"/>
    </source>
</evidence>
<dbReference type="Proteomes" id="UP000027770">
    <property type="component" value="Unassembled WGS sequence"/>
</dbReference>
<keyword evidence="4" id="KW-1185">Reference proteome</keyword>
<dbReference type="PANTHER" id="PTHR30461:SF23">
    <property type="entry name" value="DNA RECOMBINASE-RELATED"/>
    <property type="match status" value="1"/>
</dbReference>
<sequence>MKIAIYSRKSVETDKGESIKNQIEICKEYFLRRDNNIEFEIFEDEGFSGGNTNRPAFKLMMSKIKMFDVVACYKIDRIARNIVDFVNVYDELNKLGIKLISVTEGFDPSTPLGKLIMMILASFAEMERENIRQRVKDNMKGLAKAGRWTGGNVPFGFISERIEEGGKKATYLKLDESKKQLIKEIFQMYISTNSMHKVQKQIYNTKNIKWSLSTIKNILTSPVYVKADKDVVKYLNNFGEVFGEPNGHTGIITYNRRPYTNGKHRWNDKGMFYSISRHEGVIDSNIWLKVQSIQEKTKISPRPKNSRVSYLTGILKCTKCGSPMTISYNHKNKDGSITYVYLCTGRKSYGKEYCNCKQVKQTILDKEIENALNSYIELNIEEFKKVVGSPTDTENFNKKILCIEKKIETNTVKINNLVDKIAVLSNTASVPLLSKIEELTKLNEDLKKELLFIQQEHINNSFVSPEEKYERLKQFSTTLNTNNIDLKRELLSFSVQEIKWDSDAECIDIII</sequence>
<dbReference type="Pfam" id="PF13408">
    <property type="entry name" value="Zn_ribbon_recom"/>
    <property type="match status" value="1"/>
</dbReference>
<feature type="domain" description="Resolvase/invertase-type recombinase catalytic" evidence="1">
    <location>
        <begin position="2"/>
        <end position="146"/>
    </location>
</feature>
<dbReference type="GO" id="GO:0000150">
    <property type="term" value="F:DNA strand exchange activity"/>
    <property type="evidence" value="ECO:0007669"/>
    <property type="project" value="InterPro"/>
</dbReference>
<dbReference type="GO" id="GO:0003677">
    <property type="term" value="F:DNA binding"/>
    <property type="evidence" value="ECO:0007669"/>
    <property type="project" value="InterPro"/>
</dbReference>
<dbReference type="RefSeq" id="WP_039219245.1">
    <property type="nucleotide sequence ID" value="NZ_JENW01000066.1"/>
</dbReference>
<dbReference type="PROSITE" id="PS51736">
    <property type="entry name" value="RECOMBINASES_3"/>
    <property type="match status" value="1"/>
</dbReference>
<dbReference type="Pfam" id="PF07508">
    <property type="entry name" value="Recombinase"/>
    <property type="match status" value="1"/>
</dbReference>
<dbReference type="InterPro" id="IPR036162">
    <property type="entry name" value="Resolvase-like_N_sf"/>
</dbReference>
<gene>
    <name evidence="3" type="ORF">Z959_10195</name>
</gene>
<organism evidence="3 4">
    <name type="scientific">Clostridium novyi B str. ATCC 27606</name>
    <dbReference type="NCBI Taxonomy" id="1443123"/>
    <lineage>
        <taxon>Bacteria</taxon>
        <taxon>Bacillati</taxon>
        <taxon>Bacillota</taxon>
        <taxon>Clostridia</taxon>
        <taxon>Eubacteriales</taxon>
        <taxon>Clostridiaceae</taxon>
        <taxon>Clostridium</taxon>
    </lineage>
</organism>
<dbReference type="PROSITE" id="PS51737">
    <property type="entry name" value="RECOMBINASE_DNA_BIND"/>
    <property type="match status" value="1"/>
</dbReference>
<evidence type="ECO:0000259" key="2">
    <source>
        <dbReference type="PROSITE" id="PS51737"/>
    </source>
</evidence>
<dbReference type="InterPro" id="IPR025827">
    <property type="entry name" value="Zn_ribbon_recom_dom"/>
</dbReference>
<dbReference type="SUPFAM" id="SSF53041">
    <property type="entry name" value="Resolvase-like"/>
    <property type="match status" value="1"/>
</dbReference>
<evidence type="ECO:0000259" key="1">
    <source>
        <dbReference type="PROSITE" id="PS51736"/>
    </source>
</evidence>